<dbReference type="Proteomes" id="UP001066276">
    <property type="component" value="Chromosome 11"/>
</dbReference>
<protein>
    <submittedName>
        <fullName evidence="1">Uncharacterized protein</fullName>
    </submittedName>
</protein>
<organism evidence="1 2">
    <name type="scientific">Pleurodeles waltl</name>
    <name type="common">Iberian ribbed newt</name>
    <dbReference type="NCBI Taxonomy" id="8319"/>
    <lineage>
        <taxon>Eukaryota</taxon>
        <taxon>Metazoa</taxon>
        <taxon>Chordata</taxon>
        <taxon>Craniata</taxon>
        <taxon>Vertebrata</taxon>
        <taxon>Euteleostomi</taxon>
        <taxon>Amphibia</taxon>
        <taxon>Batrachia</taxon>
        <taxon>Caudata</taxon>
        <taxon>Salamandroidea</taxon>
        <taxon>Salamandridae</taxon>
        <taxon>Pleurodelinae</taxon>
        <taxon>Pleurodeles</taxon>
    </lineage>
</organism>
<reference evidence="1" key="1">
    <citation type="journal article" date="2022" name="bioRxiv">
        <title>Sequencing and chromosome-scale assembly of the giantPleurodeles waltlgenome.</title>
        <authorList>
            <person name="Brown T."/>
            <person name="Elewa A."/>
            <person name="Iarovenko S."/>
            <person name="Subramanian E."/>
            <person name="Araus A.J."/>
            <person name="Petzold A."/>
            <person name="Susuki M."/>
            <person name="Suzuki K.-i.T."/>
            <person name="Hayashi T."/>
            <person name="Toyoda A."/>
            <person name="Oliveira C."/>
            <person name="Osipova E."/>
            <person name="Leigh N.D."/>
            <person name="Simon A."/>
            <person name="Yun M.H."/>
        </authorList>
    </citation>
    <scope>NUCLEOTIDE SEQUENCE</scope>
    <source>
        <strain evidence="1">20211129_DDA</strain>
        <tissue evidence="1">Liver</tissue>
    </source>
</reference>
<dbReference type="EMBL" id="JANPWB010000015">
    <property type="protein sequence ID" value="KAJ1089311.1"/>
    <property type="molecule type" value="Genomic_DNA"/>
</dbReference>
<dbReference type="AlphaFoldDB" id="A0AAV7LCF2"/>
<comment type="caution">
    <text evidence="1">The sequence shown here is derived from an EMBL/GenBank/DDBJ whole genome shotgun (WGS) entry which is preliminary data.</text>
</comment>
<evidence type="ECO:0000313" key="2">
    <source>
        <dbReference type="Proteomes" id="UP001066276"/>
    </source>
</evidence>
<keyword evidence="2" id="KW-1185">Reference proteome</keyword>
<evidence type="ECO:0000313" key="1">
    <source>
        <dbReference type="EMBL" id="KAJ1089311.1"/>
    </source>
</evidence>
<gene>
    <name evidence="1" type="ORF">NDU88_002462</name>
</gene>
<name>A0AAV7LCF2_PLEWA</name>
<accession>A0AAV7LCF2</accession>
<sequence>MRQQWSPVDSTEAIMAELKAGFQAIDTRLDTLSDRFDNVSEHLDGHATRIEGGQTQNFKIEVGNVDALRCLERVEGLLKTVAAEIEDLDAWYRCNYVRITGLAKTTNIGLMDLFIEK</sequence>
<proteinExistence type="predicted"/>